<feature type="compositionally biased region" description="Basic and acidic residues" evidence="4">
    <location>
        <begin position="142"/>
        <end position="167"/>
    </location>
</feature>
<sequence length="167" mass="18634">MSENKIIDPEIVRLYEISYLVSPALAEDKAPAALLPLKDLLAGKNVVVSAEESPKFRRLAYPIRVAAHGEKKQVFDSASFGWIRFESDADTIFEANKLLASSADIIRFLIVKAEKAVPVKPFQSYRTRPEREVPISVSEKGTIGEEDKKPHVSQEELDRKIDELVGA</sequence>
<feature type="region of interest" description="Disordered" evidence="4">
    <location>
        <begin position="127"/>
        <end position="167"/>
    </location>
</feature>
<dbReference type="SUPFAM" id="SSF54995">
    <property type="entry name" value="Ribosomal protein S6"/>
    <property type="match status" value="1"/>
</dbReference>
<accession>A0A1G2NET5</accession>
<dbReference type="InterPro" id="IPR000529">
    <property type="entry name" value="Ribosomal_bS6"/>
</dbReference>
<keyword evidence="3" id="KW-0687">Ribonucleoprotein</keyword>
<evidence type="ECO:0000256" key="3">
    <source>
        <dbReference type="HAMAP-Rule" id="MF_00360"/>
    </source>
</evidence>
<dbReference type="GO" id="GO:1990904">
    <property type="term" value="C:ribonucleoprotein complex"/>
    <property type="evidence" value="ECO:0007669"/>
    <property type="project" value="UniProtKB-KW"/>
</dbReference>
<dbReference type="GO" id="GO:0006412">
    <property type="term" value="P:translation"/>
    <property type="evidence" value="ECO:0007669"/>
    <property type="project" value="UniProtKB-UniRule"/>
</dbReference>
<dbReference type="EMBL" id="MHSA01000011">
    <property type="protein sequence ID" value="OHA34595.1"/>
    <property type="molecule type" value="Genomic_DNA"/>
</dbReference>
<name>A0A1G2NET5_9BACT</name>
<proteinExistence type="inferred from homology"/>
<dbReference type="GO" id="GO:0019843">
    <property type="term" value="F:rRNA binding"/>
    <property type="evidence" value="ECO:0007669"/>
    <property type="project" value="UniProtKB-UniRule"/>
</dbReference>
<dbReference type="Proteomes" id="UP000177797">
    <property type="component" value="Unassembled WGS sequence"/>
</dbReference>
<dbReference type="InterPro" id="IPR014717">
    <property type="entry name" value="Transl_elong_EF1B/ribsomal_bS6"/>
</dbReference>
<dbReference type="Gene3D" id="3.30.70.60">
    <property type="match status" value="1"/>
</dbReference>
<comment type="similarity">
    <text evidence="1 3">Belongs to the bacterial ribosomal protein bS6 family.</text>
</comment>
<comment type="function">
    <text evidence="3">Binds together with bS18 to 16S ribosomal RNA.</text>
</comment>
<keyword evidence="3" id="KW-0694">RNA-binding</keyword>
<dbReference type="GO" id="GO:0005840">
    <property type="term" value="C:ribosome"/>
    <property type="evidence" value="ECO:0007669"/>
    <property type="project" value="UniProtKB-KW"/>
</dbReference>
<keyword evidence="3" id="KW-0689">Ribosomal protein</keyword>
<keyword evidence="3" id="KW-0699">rRNA-binding</keyword>
<gene>
    <name evidence="3" type="primary">rpsF</name>
    <name evidence="5" type="ORF">A2938_03540</name>
</gene>
<dbReference type="HAMAP" id="MF_00360">
    <property type="entry name" value="Ribosomal_bS6"/>
    <property type="match status" value="1"/>
</dbReference>
<dbReference type="InterPro" id="IPR020814">
    <property type="entry name" value="Ribosomal_S6_plastid/chlpt"/>
</dbReference>
<evidence type="ECO:0000256" key="1">
    <source>
        <dbReference type="ARBA" id="ARBA00009512"/>
    </source>
</evidence>
<dbReference type="Pfam" id="PF01250">
    <property type="entry name" value="Ribosomal_S6"/>
    <property type="match status" value="1"/>
</dbReference>
<dbReference type="InterPro" id="IPR035980">
    <property type="entry name" value="Ribosomal_bS6_sf"/>
</dbReference>
<reference evidence="5 6" key="1">
    <citation type="journal article" date="2016" name="Nat. Commun.">
        <title>Thousands of microbial genomes shed light on interconnected biogeochemical processes in an aquifer system.</title>
        <authorList>
            <person name="Anantharaman K."/>
            <person name="Brown C.T."/>
            <person name="Hug L.A."/>
            <person name="Sharon I."/>
            <person name="Castelle C.J."/>
            <person name="Probst A.J."/>
            <person name="Thomas B.C."/>
            <person name="Singh A."/>
            <person name="Wilkins M.J."/>
            <person name="Karaoz U."/>
            <person name="Brodie E.L."/>
            <person name="Williams K.H."/>
            <person name="Hubbard S.S."/>
            <person name="Banfield J.F."/>
        </authorList>
    </citation>
    <scope>NUCLEOTIDE SEQUENCE [LARGE SCALE GENOMIC DNA]</scope>
</reference>
<comment type="caution">
    <text evidence="5">The sequence shown here is derived from an EMBL/GenBank/DDBJ whole genome shotgun (WGS) entry which is preliminary data.</text>
</comment>
<dbReference type="GO" id="GO:0003735">
    <property type="term" value="F:structural constituent of ribosome"/>
    <property type="evidence" value="ECO:0007669"/>
    <property type="project" value="InterPro"/>
</dbReference>
<organism evidence="5 6">
    <name type="scientific">Candidatus Taylorbacteria bacterium RIFCSPLOWO2_01_FULL_48_100</name>
    <dbReference type="NCBI Taxonomy" id="1802322"/>
    <lineage>
        <taxon>Bacteria</taxon>
        <taxon>Candidatus Tayloriibacteriota</taxon>
    </lineage>
</organism>
<protein>
    <recommendedName>
        <fullName evidence="2 3">Small ribosomal subunit protein bS6</fullName>
    </recommendedName>
</protein>
<dbReference type="AlphaFoldDB" id="A0A1G2NET5"/>
<evidence type="ECO:0000256" key="2">
    <source>
        <dbReference type="ARBA" id="ARBA00035294"/>
    </source>
</evidence>
<evidence type="ECO:0000256" key="4">
    <source>
        <dbReference type="SAM" id="MobiDB-lite"/>
    </source>
</evidence>
<evidence type="ECO:0000313" key="5">
    <source>
        <dbReference type="EMBL" id="OHA34595.1"/>
    </source>
</evidence>
<evidence type="ECO:0000313" key="6">
    <source>
        <dbReference type="Proteomes" id="UP000177797"/>
    </source>
</evidence>